<keyword evidence="3" id="KW-1185">Reference proteome</keyword>
<name>A0AAV9K1V9_9SOLN</name>
<dbReference type="AlphaFoldDB" id="A0AAV9K1V9"/>
<evidence type="ECO:0000256" key="1">
    <source>
        <dbReference type="SAM" id="MobiDB-lite"/>
    </source>
</evidence>
<accession>A0AAV9K1V9</accession>
<dbReference type="Gene3D" id="2.40.70.10">
    <property type="entry name" value="Acid Proteases"/>
    <property type="match status" value="1"/>
</dbReference>
<reference evidence="2 3" key="1">
    <citation type="submission" date="2023-10" db="EMBL/GenBank/DDBJ databases">
        <title>Genome-Wide Identification Analysis in wild type Solanum Pinnatisectum Reveals Some Genes Defensing Phytophthora Infestans.</title>
        <authorList>
            <person name="Sun C."/>
        </authorList>
    </citation>
    <scope>NUCLEOTIDE SEQUENCE [LARGE SCALE GENOMIC DNA]</scope>
    <source>
        <strain evidence="2">LQN</strain>
        <tissue evidence="2">Leaf</tissue>
    </source>
</reference>
<protein>
    <submittedName>
        <fullName evidence="2">Uncharacterized protein</fullName>
    </submittedName>
</protein>
<dbReference type="InterPro" id="IPR021109">
    <property type="entry name" value="Peptidase_aspartic_dom_sf"/>
</dbReference>
<comment type="caution">
    <text evidence="2">The sequence shown here is derived from an EMBL/GenBank/DDBJ whole genome shotgun (WGS) entry which is preliminary data.</text>
</comment>
<evidence type="ECO:0000313" key="2">
    <source>
        <dbReference type="EMBL" id="KAK4707311.1"/>
    </source>
</evidence>
<dbReference type="EMBL" id="JAWPEI010000020">
    <property type="protein sequence ID" value="KAK4707311.1"/>
    <property type="molecule type" value="Genomic_DNA"/>
</dbReference>
<feature type="compositionally biased region" description="Basic and acidic residues" evidence="1">
    <location>
        <begin position="32"/>
        <end position="45"/>
    </location>
</feature>
<dbReference type="Proteomes" id="UP001311915">
    <property type="component" value="Unassembled WGS sequence"/>
</dbReference>
<organism evidence="2 3">
    <name type="scientific">Solanum pinnatisectum</name>
    <name type="common">tansyleaf nightshade</name>
    <dbReference type="NCBI Taxonomy" id="50273"/>
    <lineage>
        <taxon>Eukaryota</taxon>
        <taxon>Viridiplantae</taxon>
        <taxon>Streptophyta</taxon>
        <taxon>Embryophyta</taxon>
        <taxon>Tracheophyta</taxon>
        <taxon>Spermatophyta</taxon>
        <taxon>Magnoliopsida</taxon>
        <taxon>eudicotyledons</taxon>
        <taxon>Gunneridae</taxon>
        <taxon>Pentapetalae</taxon>
        <taxon>asterids</taxon>
        <taxon>lamiids</taxon>
        <taxon>Solanales</taxon>
        <taxon>Solanaceae</taxon>
        <taxon>Solanoideae</taxon>
        <taxon>Solaneae</taxon>
        <taxon>Solanum</taxon>
    </lineage>
</organism>
<dbReference type="CDD" id="cd00303">
    <property type="entry name" value="retropepsin_like"/>
    <property type="match status" value="1"/>
</dbReference>
<feature type="region of interest" description="Disordered" evidence="1">
    <location>
        <begin position="26"/>
        <end position="45"/>
    </location>
</feature>
<evidence type="ECO:0000313" key="3">
    <source>
        <dbReference type="Proteomes" id="UP001311915"/>
    </source>
</evidence>
<proteinExistence type="predicted"/>
<gene>
    <name evidence="2" type="ORF">R3W88_033158</name>
</gene>
<dbReference type="PANTHER" id="PTHR33067">
    <property type="entry name" value="RNA-DIRECTED DNA POLYMERASE-RELATED"/>
    <property type="match status" value="1"/>
</dbReference>
<dbReference type="PANTHER" id="PTHR33067:SF9">
    <property type="entry name" value="RNA-DIRECTED DNA POLYMERASE"/>
    <property type="match status" value="1"/>
</dbReference>
<sequence length="254" mass="28898">MAVTIRGGKHTIDPPMSSEVQIAVEKDDEEFEVTRESKNATEKEAEITQKVVPVPRPPPLFPQRLVEKNEEGKYRRFITILKQLSINVSVIEALEQMPRYAKFMKDLVTKKRAMSFKDDDRLQHCSAIAIRSLVQKKEDPNAFTIPCTIGLLYFAKALCDLGESINLMPLSIYNKLGLRAPKSTVMRLLMANRTVKRPIAVLQDVLVKAEWFIFLADFVILDCEVDFEVPIILCRSFLTTGHALVDMEKGQLNF</sequence>